<dbReference type="SUPFAM" id="SSF51430">
    <property type="entry name" value="NAD(P)-linked oxidoreductase"/>
    <property type="match status" value="1"/>
</dbReference>
<organism evidence="2 3">
    <name type="scientific">Mycoplana azooxidifex</name>
    <dbReference type="NCBI Taxonomy" id="1636188"/>
    <lineage>
        <taxon>Bacteria</taxon>
        <taxon>Pseudomonadati</taxon>
        <taxon>Pseudomonadota</taxon>
        <taxon>Alphaproteobacteria</taxon>
        <taxon>Hyphomicrobiales</taxon>
        <taxon>Rhizobiaceae</taxon>
        <taxon>Mycoplana</taxon>
    </lineage>
</organism>
<name>A0A7W6D5J7_9HYPH</name>
<dbReference type="PANTHER" id="PTHR42686:SF1">
    <property type="entry name" value="GH17980P-RELATED"/>
    <property type="match status" value="1"/>
</dbReference>
<dbReference type="RefSeq" id="WP_183804043.1">
    <property type="nucleotide sequence ID" value="NZ_JACIEE010000004.1"/>
</dbReference>
<sequence>MRTRTIGTTGLAVGEYSFGTAALGGLYRPCPRDTAIATLEAAWDEGMRYFDTAPWYGFGLAERATGDFLRAKPKDAWVLSTKVGRIMFPVDDDKVPTDYGYVDPLPFDVRYDYSDDGIMRSLELSYTRLGLNRIDILYVHDIGAYTHGAERNAAHFKALMDSGLKALEELKASGTIKAYGLGVNEVPVCLEVMKRAPIDCILLAGRYTLLDRSAVEELLPLCQELKTSLVVGGVFNSGILATGAVAGAHFDYMPANDDVVARVRALEELASINGVPLAAAAMQFPLRHPAVASVLLGTAKPSSLHRNAELTRITVPEALYMEADGHTLVAPPLGTEAVRQ</sequence>
<dbReference type="InterPro" id="IPR020471">
    <property type="entry name" value="AKR"/>
</dbReference>
<dbReference type="Pfam" id="PF00248">
    <property type="entry name" value="Aldo_ket_red"/>
    <property type="match status" value="1"/>
</dbReference>
<dbReference type="EMBL" id="JACIEE010000004">
    <property type="protein sequence ID" value="MBB3977155.1"/>
    <property type="molecule type" value="Genomic_DNA"/>
</dbReference>
<dbReference type="Proteomes" id="UP000574761">
    <property type="component" value="Unassembled WGS sequence"/>
</dbReference>
<dbReference type="InterPro" id="IPR023210">
    <property type="entry name" value="NADP_OxRdtase_dom"/>
</dbReference>
<dbReference type="AlphaFoldDB" id="A0A7W6D5J7"/>
<comment type="caution">
    <text evidence="2">The sequence shown here is derived from an EMBL/GenBank/DDBJ whole genome shotgun (WGS) entry which is preliminary data.</text>
</comment>
<feature type="domain" description="NADP-dependent oxidoreductase" evidence="1">
    <location>
        <begin position="18"/>
        <end position="315"/>
    </location>
</feature>
<dbReference type="GO" id="GO:0005829">
    <property type="term" value="C:cytosol"/>
    <property type="evidence" value="ECO:0007669"/>
    <property type="project" value="TreeGrafter"/>
</dbReference>
<dbReference type="Gene3D" id="3.20.20.100">
    <property type="entry name" value="NADP-dependent oxidoreductase domain"/>
    <property type="match status" value="1"/>
</dbReference>
<proteinExistence type="predicted"/>
<evidence type="ECO:0000313" key="3">
    <source>
        <dbReference type="Proteomes" id="UP000574761"/>
    </source>
</evidence>
<keyword evidence="2" id="KW-0560">Oxidoreductase</keyword>
<reference evidence="2 3" key="1">
    <citation type="submission" date="2020-08" db="EMBL/GenBank/DDBJ databases">
        <title>Genomic Encyclopedia of Type Strains, Phase IV (KMG-IV): sequencing the most valuable type-strain genomes for metagenomic binning, comparative biology and taxonomic classification.</title>
        <authorList>
            <person name="Goeker M."/>
        </authorList>
    </citation>
    <scope>NUCLEOTIDE SEQUENCE [LARGE SCALE GENOMIC DNA]</scope>
    <source>
        <strain evidence="2 3">DSM 100211</strain>
    </source>
</reference>
<protein>
    <submittedName>
        <fullName evidence="2">D-threo-aldose 1-dehydrogenase</fullName>
        <ecNumber evidence="2">1.1.1.122</ecNumber>
    </submittedName>
</protein>
<dbReference type="GO" id="GO:0047834">
    <property type="term" value="F:D-threo-aldose 1-dehydrogenase activity"/>
    <property type="evidence" value="ECO:0007669"/>
    <property type="project" value="UniProtKB-EC"/>
</dbReference>
<gene>
    <name evidence="2" type="ORF">GGQ64_002355</name>
</gene>
<dbReference type="PANTHER" id="PTHR42686">
    <property type="entry name" value="GH17980P-RELATED"/>
    <property type="match status" value="1"/>
</dbReference>
<dbReference type="EC" id="1.1.1.122" evidence="2"/>
<evidence type="ECO:0000313" key="2">
    <source>
        <dbReference type="EMBL" id="MBB3977155.1"/>
    </source>
</evidence>
<keyword evidence="3" id="KW-1185">Reference proteome</keyword>
<dbReference type="InterPro" id="IPR036812">
    <property type="entry name" value="NAD(P)_OxRdtase_dom_sf"/>
</dbReference>
<accession>A0A7W6D5J7</accession>
<evidence type="ECO:0000259" key="1">
    <source>
        <dbReference type="Pfam" id="PF00248"/>
    </source>
</evidence>